<organism evidence="5 6">
    <name type="scientific">Pseudenterobacter timonensis</name>
    <dbReference type="NCBI Taxonomy" id="1755099"/>
    <lineage>
        <taxon>Bacteria</taxon>
        <taxon>Pseudomonadati</taxon>
        <taxon>Pseudomonadota</taxon>
        <taxon>Gammaproteobacteria</taxon>
        <taxon>Enterobacterales</taxon>
        <taxon>Enterobacteriaceae</taxon>
        <taxon>Pseudenterobacter</taxon>
    </lineage>
</organism>
<evidence type="ECO:0000256" key="2">
    <source>
        <dbReference type="ARBA" id="ARBA00023125"/>
    </source>
</evidence>
<dbReference type="SUPFAM" id="SSF46689">
    <property type="entry name" value="Homeodomain-like"/>
    <property type="match status" value="2"/>
</dbReference>
<dbReference type="PROSITE" id="PS00041">
    <property type="entry name" value="HTH_ARAC_FAMILY_1"/>
    <property type="match status" value="1"/>
</dbReference>
<name>A0AAE4IUD4_9ENTR</name>
<dbReference type="PRINTS" id="PR00032">
    <property type="entry name" value="HTHARAC"/>
</dbReference>
<dbReference type="RefSeq" id="WP_310824619.1">
    <property type="nucleotide sequence ID" value="NZ_JAQGEC010000002.1"/>
</dbReference>
<dbReference type="InterPro" id="IPR013656">
    <property type="entry name" value="PAS_4"/>
</dbReference>
<dbReference type="Gene3D" id="1.10.10.60">
    <property type="entry name" value="Homeodomain-like"/>
    <property type="match status" value="1"/>
</dbReference>
<dbReference type="PANTHER" id="PTHR46796:SF13">
    <property type="entry name" value="HTH-TYPE TRANSCRIPTIONAL ACTIVATOR RHAS"/>
    <property type="match status" value="1"/>
</dbReference>
<accession>A0AAE4IUD4</accession>
<dbReference type="EMBL" id="JAQGEC010000002">
    <property type="protein sequence ID" value="MDR9889227.1"/>
    <property type="molecule type" value="Genomic_DNA"/>
</dbReference>
<gene>
    <name evidence="5" type="ORF">O7047_03130</name>
</gene>
<dbReference type="AlphaFoldDB" id="A0AAE4IUD4"/>
<dbReference type="GO" id="GO:0043565">
    <property type="term" value="F:sequence-specific DNA binding"/>
    <property type="evidence" value="ECO:0007669"/>
    <property type="project" value="InterPro"/>
</dbReference>
<evidence type="ECO:0000256" key="3">
    <source>
        <dbReference type="ARBA" id="ARBA00023163"/>
    </source>
</evidence>
<proteinExistence type="predicted"/>
<feature type="domain" description="HTH araC/xylS-type" evidence="4">
    <location>
        <begin position="167"/>
        <end position="264"/>
    </location>
</feature>
<dbReference type="PANTHER" id="PTHR46796">
    <property type="entry name" value="HTH-TYPE TRANSCRIPTIONAL ACTIVATOR RHAS-RELATED"/>
    <property type="match status" value="1"/>
</dbReference>
<sequence>MSCFIDDVPELEVAELSQICEGLARQRPENIQTLLNAISLIAPLLNAIPNVVFFVKDCQARYLLVNMTLARRCGFKHVASLLGKTSADVFPSALGQGYTEQDLRVLRDGVTLRDQLEMHLYNGRVRGWCLTQKLALRDSYGRVIGMAGISHDLQEAQARHPAWQRLAIVDDHIRNHYHRPIAMEELTELSGMSVAQIERYCKRIFHLTPRQMIHKVRLEKATELLAGETPITDIALQCGYTDHSAFSRQFKAMTGTTPRDFRLALLSTSAPPVEHETV</sequence>
<dbReference type="GO" id="GO:0003700">
    <property type="term" value="F:DNA-binding transcription factor activity"/>
    <property type="evidence" value="ECO:0007669"/>
    <property type="project" value="InterPro"/>
</dbReference>
<dbReference type="SMART" id="SM00342">
    <property type="entry name" value="HTH_ARAC"/>
    <property type="match status" value="1"/>
</dbReference>
<dbReference type="InterPro" id="IPR009057">
    <property type="entry name" value="Homeodomain-like_sf"/>
</dbReference>
<evidence type="ECO:0000259" key="4">
    <source>
        <dbReference type="PROSITE" id="PS01124"/>
    </source>
</evidence>
<dbReference type="Pfam" id="PF08448">
    <property type="entry name" value="PAS_4"/>
    <property type="match status" value="1"/>
</dbReference>
<protein>
    <submittedName>
        <fullName evidence="5">AraC family transcriptional regulator</fullName>
    </submittedName>
</protein>
<evidence type="ECO:0000313" key="6">
    <source>
        <dbReference type="Proteomes" id="UP001248822"/>
    </source>
</evidence>
<reference evidence="5" key="1">
    <citation type="submission" date="2022-12" db="EMBL/GenBank/DDBJ databases">
        <title>NDM-1 containing novel ST 2018 Pseudenterobacter timonensis.</title>
        <authorList>
            <person name="Halder G."/>
            <person name="Mandal S."/>
            <person name="Dutta S."/>
        </authorList>
    </citation>
    <scope>NUCLEOTIDE SEQUENCE</scope>
    <source>
        <strain evidence="5">CNCI147</strain>
    </source>
</reference>
<dbReference type="Pfam" id="PF12833">
    <property type="entry name" value="HTH_18"/>
    <property type="match status" value="1"/>
</dbReference>
<keyword evidence="1" id="KW-0805">Transcription regulation</keyword>
<dbReference type="PROSITE" id="PS01124">
    <property type="entry name" value="HTH_ARAC_FAMILY_2"/>
    <property type="match status" value="1"/>
</dbReference>
<comment type="caution">
    <text evidence="5">The sequence shown here is derived from an EMBL/GenBank/DDBJ whole genome shotgun (WGS) entry which is preliminary data.</text>
</comment>
<dbReference type="SUPFAM" id="SSF55785">
    <property type="entry name" value="PYP-like sensor domain (PAS domain)"/>
    <property type="match status" value="1"/>
</dbReference>
<keyword evidence="2" id="KW-0238">DNA-binding</keyword>
<dbReference type="InterPro" id="IPR050204">
    <property type="entry name" value="AraC_XylS_family_regulators"/>
</dbReference>
<dbReference type="Gene3D" id="3.30.450.20">
    <property type="entry name" value="PAS domain"/>
    <property type="match status" value="1"/>
</dbReference>
<evidence type="ECO:0000256" key="1">
    <source>
        <dbReference type="ARBA" id="ARBA00023015"/>
    </source>
</evidence>
<dbReference type="Proteomes" id="UP001248822">
    <property type="component" value="Unassembled WGS sequence"/>
</dbReference>
<dbReference type="InterPro" id="IPR018060">
    <property type="entry name" value="HTH_AraC"/>
</dbReference>
<dbReference type="InterPro" id="IPR020449">
    <property type="entry name" value="Tscrpt_reg_AraC-type_HTH"/>
</dbReference>
<keyword evidence="3" id="KW-0804">Transcription</keyword>
<dbReference type="InterPro" id="IPR018062">
    <property type="entry name" value="HTH_AraC-typ_CS"/>
</dbReference>
<dbReference type="InterPro" id="IPR035965">
    <property type="entry name" value="PAS-like_dom_sf"/>
</dbReference>
<evidence type="ECO:0000313" key="5">
    <source>
        <dbReference type="EMBL" id="MDR9889227.1"/>
    </source>
</evidence>